<protein>
    <recommendedName>
        <fullName evidence="5">Probable glycine dehydrogenase (decarboxylating) subunit 2</fullName>
        <ecNumber evidence="5">1.4.4.2</ecNumber>
    </recommendedName>
    <alternativeName>
        <fullName evidence="5">Glycine cleavage system P-protein subunit 2</fullName>
    </alternativeName>
    <alternativeName>
        <fullName evidence="5">Glycine decarboxylase subunit 2</fullName>
    </alternativeName>
    <alternativeName>
        <fullName evidence="5">Glycine dehydrogenase (aminomethyl-transferring) subunit 2</fullName>
    </alternativeName>
</protein>
<dbReference type="InterPro" id="IPR049316">
    <property type="entry name" value="GDC-P_C"/>
</dbReference>
<organism evidence="8 9">
    <name type="scientific">Candidatus Thiopontia autotrophica</name>
    <dbReference type="NCBI Taxonomy" id="2841688"/>
    <lineage>
        <taxon>Bacteria</taxon>
        <taxon>Pseudomonadati</taxon>
        <taxon>Pseudomonadota</taxon>
        <taxon>Gammaproteobacteria</taxon>
        <taxon>Candidatus Thiopontia</taxon>
    </lineage>
</organism>
<dbReference type="AlphaFoldDB" id="A0A8J6NYS1"/>
<dbReference type="HAMAP" id="MF_00713">
    <property type="entry name" value="GcvPB"/>
    <property type="match status" value="1"/>
</dbReference>
<dbReference type="InterPro" id="IPR015424">
    <property type="entry name" value="PyrdxlP-dep_Trfase"/>
</dbReference>
<dbReference type="Pfam" id="PF00266">
    <property type="entry name" value="Aminotran_5"/>
    <property type="match status" value="1"/>
</dbReference>
<evidence type="ECO:0000256" key="1">
    <source>
        <dbReference type="ARBA" id="ARBA00003788"/>
    </source>
</evidence>
<dbReference type="Proteomes" id="UP000654401">
    <property type="component" value="Unassembled WGS sequence"/>
</dbReference>
<gene>
    <name evidence="5 8" type="primary">gcvPB</name>
    <name evidence="8" type="ORF">H8D24_07450</name>
</gene>
<dbReference type="InterPro" id="IPR000192">
    <property type="entry name" value="Aminotrans_V_dom"/>
</dbReference>
<dbReference type="InterPro" id="IPR023012">
    <property type="entry name" value="GcvPB"/>
</dbReference>
<dbReference type="GO" id="GO:0005829">
    <property type="term" value="C:cytosol"/>
    <property type="evidence" value="ECO:0007669"/>
    <property type="project" value="TreeGrafter"/>
</dbReference>
<comment type="subunit">
    <text evidence="5">The glycine cleavage system is composed of four proteins: P, T, L and H. In this organism, the P 'protein' is a heterodimer of two subunits.</text>
</comment>
<dbReference type="Gene3D" id="6.20.440.10">
    <property type="match status" value="1"/>
</dbReference>
<dbReference type="Pfam" id="PF21478">
    <property type="entry name" value="GcvP2_C"/>
    <property type="match status" value="1"/>
</dbReference>
<comment type="caution">
    <text evidence="8">The sequence shown here is derived from an EMBL/GenBank/DDBJ whole genome shotgun (WGS) entry which is preliminary data.</text>
</comment>
<dbReference type="EC" id="1.4.4.2" evidence="5"/>
<keyword evidence="3 5" id="KW-0560">Oxidoreductase</keyword>
<dbReference type="PANTHER" id="PTHR11773:SF1">
    <property type="entry name" value="GLYCINE DEHYDROGENASE (DECARBOXYLATING), MITOCHONDRIAL"/>
    <property type="match status" value="1"/>
</dbReference>
<dbReference type="InterPro" id="IPR015421">
    <property type="entry name" value="PyrdxlP-dep_Trfase_major"/>
</dbReference>
<dbReference type="InterPro" id="IPR020581">
    <property type="entry name" value="GDC_P"/>
</dbReference>
<dbReference type="FunFam" id="3.90.1150.10:FF:000014">
    <property type="entry name" value="Probable glycine dehydrogenase (decarboxylating) subunit 2"/>
    <property type="match status" value="1"/>
</dbReference>
<evidence type="ECO:0000256" key="2">
    <source>
        <dbReference type="ARBA" id="ARBA00022898"/>
    </source>
</evidence>
<dbReference type="InterPro" id="IPR015422">
    <property type="entry name" value="PyrdxlP-dep_Trfase_small"/>
</dbReference>
<dbReference type="GO" id="GO:0016594">
    <property type="term" value="F:glycine binding"/>
    <property type="evidence" value="ECO:0007669"/>
    <property type="project" value="TreeGrafter"/>
</dbReference>
<dbReference type="SUPFAM" id="SSF53383">
    <property type="entry name" value="PLP-dependent transferases"/>
    <property type="match status" value="1"/>
</dbReference>
<name>A0A8J6NYS1_9GAMM</name>
<dbReference type="EMBL" id="JACNFK010000034">
    <property type="protein sequence ID" value="MBC8520224.1"/>
    <property type="molecule type" value="Genomic_DNA"/>
</dbReference>
<evidence type="ECO:0000256" key="4">
    <source>
        <dbReference type="ARBA" id="ARBA00049026"/>
    </source>
</evidence>
<evidence type="ECO:0000313" key="9">
    <source>
        <dbReference type="Proteomes" id="UP000654401"/>
    </source>
</evidence>
<evidence type="ECO:0000256" key="3">
    <source>
        <dbReference type="ARBA" id="ARBA00023002"/>
    </source>
</evidence>
<comment type="function">
    <text evidence="1 5">The glycine cleavage system catalyzes the degradation of glycine. The P protein binds the alpha-amino group of glycine through its pyridoxal phosphate cofactor; CO(2) is released and the remaining methylamine moiety is then transferred to the lipoamide cofactor of the H protein.</text>
</comment>
<comment type="cofactor">
    <cofactor evidence="5">
        <name>pyridoxal 5'-phosphate</name>
        <dbReference type="ChEBI" id="CHEBI:597326"/>
    </cofactor>
</comment>
<evidence type="ECO:0000256" key="5">
    <source>
        <dbReference type="HAMAP-Rule" id="MF_00713"/>
    </source>
</evidence>
<comment type="similarity">
    <text evidence="5">Belongs to the GcvP family. C-terminal subunit subfamily.</text>
</comment>
<dbReference type="PANTHER" id="PTHR11773">
    <property type="entry name" value="GLYCINE DEHYDROGENASE, DECARBOXYLATING"/>
    <property type="match status" value="1"/>
</dbReference>
<evidence type="ECO:0000313" key="8">
    <source>
        <dbReference type="EMBL" id="MBC8520224.1"/>
    </source>
</evidence>
<comment type="catalytic activity">
    <reaction evidence="4 5">
        <text>N(6)-[(R)-lipoyl]-L-lysyl-[glycine-cleavage complex H protein] + glycine + H(+) = N(6)-[(R)-S(8)-aminomethyldihydrolipoyl]-L-lysyl-[glycine-cleavage complex H protein] + CO2</text>
        <dbReference type="Rhea" id="RHEA:24304"/>
        <dbReference type="Rhea" id="RHEA-COMP:10494"/>
        <dbReference type="Rhea" id="RHEA-COMP:10495"/>
        <dbReference type="ChEBI" id="CHEBI:15378"/>
        <dbReference type="ChEBI" id="CHEBI:16526"/>
        <dbReference type="ChEBI" id="CHEBI:57305"/>
        <dbReference type="ChEBI" id="CHEBI:83099"/>
        <dbReference type="ChEBI" id="CHEBI:83143"/>
        <dbReference type="EC" id="1.4.4.2"/>
    </reaction>
</comment>
<feature type="modified residue" description="N6-(pyridoxal phosphate)lysine" evidence="5">
    <location>
        <position position="265"/>
    </location>
</feature>
<keyword evidence="2 5" id="KW-0663">Pyridoxal phosphate</keyword>
<evidence type="ECO:0000259" key="7">
    <source>
        <dbReference type="Pfam" id="PF21478"/>
    </source>
</evidence>
<proteinExistence type="inferred from homology"/>
<dbReference type="GO" id="GO:0030170">
    <property type="term" value="F:pyridoxal phosphate binding"/>
    <property type="evidence" value="ECO:0007669"/>
    <property type="project" value="TreeGrafter"/>
</dbReference>
<dbReference type="GO" id="GO:0004375">
    <property type="term" value="F:glycine dehydrogenase (decarboxylating) activity"/>
    <property type="evidence" value="ECO:0007669"/>
    <property type="project" value="UniProtKB-EC"/>
</dbReference>
<dbReference type="GO" id="GO:0019464">
    <property type="term" value="P:glycine decarboxylation via glycine cleavage system"/>
    <property type="evidence" value="ECO:0007669"/>
    <property type="project" value="UniProtKB-UniRule"/>
</dbReference>
<evidence type="ECO:0000259" key="6">
    <source>
        <dbReference type="Pfam" id="PF00266"/>
    </source>
</evidence>
<accession>A0A8J6NYS1</accession>
<dbReference type="NCBIfam" id="NF003346">
    <property type="entry name" value="PRK04366.1"/>
    <property type="match status" value="1"/>
</dbReference>
<sequence length="490" mass="53975">MLIFERSESGRSNRAQYVGEQKKPLVDIPDLLKREKRVDLPEVSELQAVRHYTRLSQKNFSIDTNFYPLGSCTMKYNPRGCNTLAMQSGFLNRHPAGDAALGQGVMASLYELQEILQSVTGMEAASLTPAAGAQGEFAGVAMIRAYHDARGDDARSEILVPDAAHGTNPASAVMCGYKVREIATNESGDVDVDALREVVGPQTAGIMLTNPSTLGVFERRIEEIADIMHKAGGLLYYDGANLNAILGKTRPGDMGFDVIHINVHKTFSTPHGGGGPGAGPVVANRRLAPYLPIPMVKKIDGDSPDQPPEFGWMEEQDRPESIGRLSAWSGNVGILLRAYIYARMLGTDGMERVADYSVLNANYLMKKMEQAGFTLAIPERRATHEFIVTLKREAKELGISAMDFAKRLLDYGHHAPTTYFPLLIPECLLIEPTETEDKATLDAFVDVMAQILREAKESPDQVKGAPWTLPVRRLDDVRAARELDLNWYKQ</sequence>
<dbReference type="GO" id="GO:0005960">
    <property type="term" value="C:glycine cleavage complex"/>
    <property type="evidence" value="ECO:0007669"/>
    <property type="project" value="TreeGrafter"/>
</dbReference>
<dbReference type="Gene3D" id="3.90.1150.10">
    <property type="entry name" value="Aspartate Aminotransferase, domain 1"/>
    <property type="match status" value="1"/>
</dbReference>
<feature type="domain" description="Aminotransferase class V" evidence="6">
    <location>
        <begin position="154"/>
        <end position="272"/>
    </location>
</feature>
<dbReference type="Gene3D" id="3.40.640.10">
    <property type="entry name" value="Type I PLP-dependent aspartate aminotransferase-like (Major domain)"/>
    <property type="match status" value="1"/>
</dbReference>
<feature type="domain" description="Glycine dehydrogenase C-terminal" evidence="7">
    <location>
        <begin position="355"/>
        <end position="457"/>
    </location>
</feature>
<dbReference type="FunFam" id="3.40.640.10:FF:000224">
    <property type="entry name" value="Probable glycine dehydrogenase (decarboxylating) subunit 2"/>
    <property type="match status" value="1"/>
</dbReference>
<reference evidence="8 9" key="1">
    <citation type="submission" date="2020-08" db="EMBL/GenBank/DDBJ databases">
        <title>Bridging the membrane lipid divide: bacteria of the FCB group superphylum have the potential to synthesize archaeal ether lipids.</title>
        <authorList>
            <person name="Villanueva L."/>
            <person name="Von Meijenfeldt F.A.B."/>
            <person name="Westbye A.B."/>
            <person name="Yadav S."/>
            <person name="Hopmans E.C."/>
            <person name="Dutilh B.E."/>
            <person name="Sinninghe Damste J.S."/>
        </authorList>
    </citation>
    <scope>NUCLEOTIDE SEQUENCE [LARGE SCALE GENOMIC DNA]</scope>
    <source>
        <strain evidence="8">NIOZ-UU100</strain>
    </source>
</reference>